<dbReference type="KEGG" id="gbi:PG2T_06220"/>
<evidence type="ECO:0000313" key="1">
    <source>
        <dbReference type="EMBL" id="ANX03829.1"/>
    </source>
</evidence>
<dbReference type="EMBL" id="CP014671">
    <property type="protein sequence ID" value="ANX03829.1"/>
    <property type="molecule type" value="Genomic_DNA"/>
</dbReference>
<keyword evidence="2" id="KW-1185">Reference proteome</keyword>
<dbReference type="RefSeq" id="WP_068803510.1">
    <property type="nucleotide sequence ID" value="NZ_CP014671.1"/>
</dbReference>
<gene>
    <name evidence="1" type="ORF">PG2T_06220</name>
</gene>
<dbReference type="InParanoid" id="A0A1B1YSY8"/>
<name>A0A1B1YSY8_9GAMM</name>
<organism evidence="1 2">
    <name type="scientific">Immundisolibacter cernigliae</name>
    <dbReference type="NCBI Taxonomy" id="1810504"/>
    <lineage>
        <taxon>Bacteria</taxon>
        <taxon>Pseudomonadati</taxon>
        <taxon>Pseudomonadota</taxon>
        <taxon>Gammaproteobacteria</taxon>
        <taxon>Immundisolibacterales</taxon>
        <taxon>Immundisolibacteraceae</taxon>
        <taxon>Immundisolibacter</taxon>
    </lineage>
</organism>
<protein>
    <submittedName>
        <fullName evidence="1">Uncharacterized protein</fullName>
    </submittedName>
</protein>
<accession>A0A1B1YSY8</accession>
<sequence>MVMAGSALQGKGFAVSFSHREITAWGGQAPFKRMHDSVGFRDGAGCGLAEPKPDRGCAPLQLISQFIASIASIGCRVCRFVHAETVRMDGALARLFGWIKAAGHKAIMRLFGRFDRRADDWPHAEVYRRCFGKISALKQVTLVDLG</sequence>
<proteinExistence type="predicted"/>
<dbReference type="AlphaFoldDB" id="A0A1B1YSY8"/>
<evidence type="ECO:0000313" key="2">
    <source>
        <dbReference type="Proteomes" id="UP000092952"/>
    </source>
</evidence>
<reference evidence="2" key="1">
    <citation type="submission" date="2016-03" db="EMBL/GenBank/DDBJ databases">
        <title>Complete genome sequence of Solimmundus cernigliae, representing a novel lineage of polycyclic aromatic hydrocarbon degraders within the Gammaproteobacteria.</title>
        <authorList>
            <person name="Singleton D.R."/>
            <person name="Dickey A.N."/>
            <person name="Scholl E.H."/>
            <person name="Wright F.A."/>
            <person name="Aitken M.D."/>
        </authorList>
    </citation>
    <scope>NUCLEOTIDE SEQUENCE [LARGE SCALE GENOMIC DNA]</scope>
    <source>
        <strain evidence="2">TR3.2</strain>
    </source>
</reference>
<dbReference type="Proteomes" id="UP000092952">
    <property type="component" value="Chromosome"/>
</dbReference>
<dbReference type="STRING" id="1810504.PG2T_06220"/>